<dbReference type="AlphaFoldDB" id="A0A7W7K7F1"/>
<evidence type="ECO:0000313" key="1">
    <source>
        <dbReference type="EMBL" id="MBB4856998.1"/>
    </source>
</evidence>
<sequence>MSVAGQLDLFAPLPKSNGAPMAQMAQNNSEEGGLRHCAIWGSAQGANPAKALNGAATHPSEGDGANPAPGFLHTPATIQESLIALSEIRARLQPSIDAYTSTMRGIRERLQMHHEQHGMSCGEIERRKRLNMHDEIITCCEKHGKNVIAYRENKKAIDALVRALENQQTEKRKR</sequence>
<gene>
    <name evidence="1" type="ORF">HNO88_000295</name>
</gene>
<keyword evidence="2" id="KW-1185">Reference proteome</keyword>
<accession>A0A7W7K7F1</accession>
<dbReference type="EMBL" id="JACHLR010000001">
    <property type="protein sequence ID" value="MBB4856998.1"/>
    <property type="molecule type" value="Genomic_DNA"/>
</dbReference>
<organism evidence="1 2">
    <name type="scientific">Novosphingobium chloroacetimidivorans</name>
    <dbReference type="NCBI Taxonomy" id="1428314"/>
    <lineage>
        <taxon>Bacteria</taxon>
        <taxon>Pseudomonadati</taxon>
        <taxon>Pseudomonadota</taxon>
        <taxon>Alphaproteobacteria</taxon>
        <taxon>Sphingomonadales</taxon>
        <taxon>Sphingomonadaceae</taxon>
        <taxon>Novosphingobium</taxon>
    </lineage>
</organism>
<reference evidence="1 2" key="1">
    <citation type="submission" date="2020-08" db="EMBL/GenBank/DDBJ databases">
        <title>Functional genomics of gut bacteria from endangered species of beetles.</title>
        <authorList>
            <person name="Carlos-Shanley C."/>
        </authorList>
    </citation>
    <scope>NUCLEOTIDE SEQUENCE [LARGE SCALE GENOMIC DNA]</scope>
    <source>
        <strain evidence="1 2">S00245</strain>
    </source>
</reference>
<dbReference type="RefSeq" id="WP_184242043.1">
    <property type="nucleotide sequence ID" value="NZ_JACHLR010000001.1"/>
</dbReference>
<protein>
    <submittedName>
        <fullName evidence="1">Uncharacterized protein</fullName>
    </submittedName>
</protein>
<comment type="caution">
    <text evidence="1">The sequence shown here is derived from an EMBL/GenBank/DDBJ whole genome shotgun (WGS) entry which is preliminary data.</text>
</comment>
<evidence type="ECO:0000313" key="2">
    <source>
        <dbReference type="Proteomes" id="UP000555448"/>
    </source>
</evidence>
<name>A0A7W7K7F1_9SPHN</name>
<proteinExistence type="predicted"/>
<dbReference type="Proteomes" id="UP000555448">
    <property type="component" value="Unassembled WGS sequence"/>
</dbReference>